<sequence>DLHAAVRMACKGGSSLSMALFEELGAHMREAAEHILLKNLRKLSTGVFKHVTIGHDVFDPDAVEDLDEEGKKRVSKHFMDGLMDVSTVLGELKAIESWQSTEVDAACKAIKAKDQHRGPADHRVEVFNHVAEVAKSAAALINFFRLTKAYASCTLPENDILNLWQKHRDKWEPRLKTEECDFNPGNMSEIIKGLFMAFRVIAVDVQAHCCSLCVHDGTGDPSRSVLADLPVLELEMINKLEVTADGDIADADGMHDAIEKCRAFSAKDQENFDIQLGLAAAAKIMVHLPGHHQVENDDIDPLLAFRVRATDALKAMNSINFKAPSAFQEYSDALKHHGKIKSLLRRSTALECASGITGHLATWAEKGREKLMLQLTAVTSRMAETTTTLTEKTKDIDLKFLQKDGLSNIELIKGIID</sequence>
<proteinExistence type="predicted"/>
<organism evidence="1 2">
    <name type="scientific">Prorocentrum cordatum</name>
    <dbReference type="NCBI Taxonomy" id="2364126"/>
    <lineage>
        <taxon>Eukaryota</taxon>
        <taxon>Sar</taxon>
        <taxon>Alveolata</taxon>
        <taxon>Dinophyceae</taxon>
        <taxon>Prorocentrales</taxon>
        <taxon>Prorocentraceae</taxon>
        <taxon>Prorocentrum</taxon>
    </lineage>
</organism>
<dbReference type="EMBL" id="CAUYUJ010006429">
    <property type="protein sequence ID" value="CAK0817328.1"/>
    <property type="molecule type" value="Genomic_DNA"/>
</dbReference>
<feature type="non-terminal residue" evidence="1">
    <location>
        <position position="1"/>
    </location>
</feature>
<evidence type="ECO:0000313" key="2">
    <source>
        <dbReference type="Proteomes" id="UP001189429"/>
    </source>
</evidence>
<accession>A0ABN9RFW7</accession>
<protein>
    <submittedName>
        <fullName evidence="1">Uncharacterized protein</fullName>
    </submittedName>
</protein>
<comment type="caution">
    <text evidence="1">The sequence shown here is derived from an EMBL/GenBank/DDBJ whole genome shotgun (WGS) entry which is preliminary data.</text>
</comment>
<reference evidence="1" key="1">
    <citation type="submission" date="2023-10" db="EMBL/GenBank/DDBJ databases">
        <authorList>
            <person name="Chen Y."/>
            <person name="Shah S."/>
            <person name="Dougan E. K."/>
            <person name="Thang M."/>
            <person name="Chan C."/>
        </authorList>
    </citation>
    <scope>NUCLEOTIDE SEQUENCE [LARGE SCALE GENOMIC DNA]</scope>
</reference>
<keyword evidence="2" id="KW-1185">Reference proteome</keyword>
<feature type="non-terminal residue" evidence="1">
    <location>
        <position position="417"/>
    </location>
</feature>
<evidence type="ECO:0000313" key="1">
    <source>
        <dbReference type="EMBL" id="CAK0817328.1"/>
    </source>
</evidence>
<gene>
    <name evidence="1" type="ORF">PCOR1329_LOCUS19967</name>
</gene>
<dbReference type="Proteomes" id="UP001189429">
    <property type="component" value="Unassembled WGS sequence"/>
</dbReference>
<name>A0ABN9RFW7_9DINO</name>